<proteinExistence type="predicted"/>
<evidence type="ECO:0000313" key="2">
    <source>
        <dbReference type="EMBL" id="VEL32292.1"/>
    </source>
</evidence>
<dbReference type="Proteomes" id="UP000784294">
    <property type="component" value="Unassembled WGS sequence"/>
</dbReference>
<feature type="region of interest" description="Disordered" evidence="1">
    <location>
        <begin position="42"/>
        <end position="62"/>
    </location>
</feature>
<sequence length="164" mass="16336">MAVGGSSSSATPVATTVTSNSDGNCLVENISASSTMTLREDLGQEKPGAGSEQSSGLANKDPQICLTGRATLNPATIAIDPTSFTMISATPSSSSMTSESGSVPLPSSVGGIKSGGGGTRFDVVTIEAAAQHRELSNLSPQTPNCGSGSQKSVLCSSSHITSQI</sequence>
<comment type="caution">
    <text evidence="2">The sequence shown here is derived from an EMBL/GenBank/DDBJ whole genome shotgun (WGS) entry which is preliminary data.</text>
</comment>
<dbReference type="EMBL" id="CAAALY010132687">
    <property type="protein sequence ID" value="VEL32292.1"/>
    <property type="molecule type" value="Genomic_DNA"/>
</dbReference>
<organism evidence="2 3">
    <name type="scientific">Protopolystoma xenopodis</name>
    <dbReference type="NCBI Taxonomy" id="117903"/>
    <lineage>
        <taxon>Eukaryota</taxon>
        <taxon>Metazoa</taxon>
        <taxon>Spiralia</taxon>
        <taxon>Lophotrochozoa</taxon>
        <taxon>Platyhelminthes</taxon>
        <taxon>Monogenea</taxon>
        <taxon>Polyopisthocotylea</taxon>
        <taxon>Polystomatidea</taxon>
        <taxon>Polystomatidae</taxon>
        <taxon>Protopolystoma</taxon>
    </lineage>
</organism>
<feature type="region of interest" description="Disordered" evidence="1">
    <location>
        <begin position="90"/>
        <end position="116"/>
    </location>
</feature>
<keyword evidence="3" id="KW-1185">Reference proteome</keyword>
<name>A0A448XAG1_9PLAT</name>
<reference evidence="2" key="1">
    <citation type="submission" date="2018-11" db="EMBL/GenBank/DDBJ databases">
        <authorList>
            <consortium name="Pathogen Informatics"/>
        </authorList>
    </citation>
    <scope>NUCLEOTIDE SEQUENCE</scope>
</reference>
<feature type="compositionally biased region" description="Low complexity" evidence="1">
    <location>
        <begin position="1"/>
        <end position="19"/>
    </location>
</feature>
<evidence type="ECO:0000313" key="3">
    <source>
        <dbReference type="Proteomes" id="UP000784294"/>
    </source>
</evidence>
<accession>A0A448XAG1</accession>
<evidence type="ECO:0000256" key="1">
    <source>
        <dbReference type="SAM" id="MobiDB-lite"/>
    </source>
</evidence>
<feature type="compositionally biased region" description="Low complexity" evidence="1">
    <location>
        <begin position="90"/>
        <end position="111"/>
    </location>
</feature>
<feature type="region of interest" description="Disordered" evidence="1">
    <location>
        <begin position="134"/>
        <end position="164"/>
    </location>
</feature>
<feature type="compositionally biased region" description="Polar residues" evidence="1">
    <location>
        <begin position="136"/>
        <end position="164"/>
    </location>
</feature>
<feature type="region of interest" description="Disordered" evidence="1">
    <location>
        <begin position="1"/>
        <end position="22"/>
    </location>
</feature>
<protein>
    <submittedName>
        <fullName evidence="2">Uncharacterized protein</fullName>
    </submittedName>
</protein>
<gene>
    <name evidence="2" type="ORF">PXEA_LOCUS25732</name>
</gene>
<dbReference type="AlphaFoldDB" id="A0A448XAG1"/>